<keyword evidence="8" id="KW-1185">Reference proteome</keyword>
<dbReference type="Gene3D" id="3.30.60.30">
    <property type="match status" value="1"/>
</dbReference>
<dbReference type="CDD" id="cd00104">
    <property type="entry name" value="KAZAL_FS"/>
    <property type="match status" value="1"/>
</dbReference>
<organism evidence="7 8">
    <name type="scientific">Pararge aegeria aegeria</name>
    <dbReference type="NCBI Taxonomy" id="348720"/>
    <lineage>
        <taxon>Eukaryota</taxon>
        <taxon>Metazoa</taxon>
        <taxon>Ecdysozoa</taxon>
        <taxon>Arthropoda</taxon>
        <taxon>Hexapoda</taxon>
        <taxon>Insecta</taxon>
        <taxon>Pterygota</taxon>
        <taxon>Neoptera</taxon>
        <taxon>Endopterygota</taxon>
        <taxon>Lepidoptera</taxon>
        <taxon>Glossata</taxon>
        <taxon>Ditrysia</taxon>
        <taxon>Papilionoidea</taxon>
        <taxon>Nymphalidae</taxon>
        <taxon>Satyrinae</taxon>
        <taxon>Satyrini</taxon>
        <taxon>Parargina</taxon>
        <taxon>Pararge</taxon>
    </lineage>
</organism>
<dbReference type="PANTHER" id="PTHR21179">
    <property type="entry name" value="SERINE-TYPE ENDOPEPTIDASE INHIBITOR"/>
    <property type="match status" value="1"/>
</dbReference>
<dbReference type="GO" id="GO:0004867">
    <property type="term" value="F:serine-type endopeptidase inhibitor activity"/>
    <property type="evidence" value="ECO:0007669"/>
    <property type="project" value="InterPro"/>
</dbReference>
<dbReference type="InterPro" id="IPR036058">
    <property type="entry name" value="Kazal_dom_sf"/>
</dbReference>
<proteinExistence type="predicted"/>
<gene>
    <name evidence="7" type="primary">jg24910</name>
    <name evidence="7" type="ORF">PAEG_LOCUS9353</name>
</gene>
<comment type="caution">
    <text evidence="7">The sequence shown here is derived from an EMBL/GenBank/DDBJ whole genome shotgun (WGS) entry which is preliminary data.</text>
</comment>
<protein>
    <submittedName>
        <fullName evidence="7">Jg24910 protein</fullName>
    </submittedName>
</protein>
<feature type="signal peptide" evidence="5">
    <location>
        <begin position="1"/>
        <end position="19"/>
    </location>
</feature>
<keyword evidence="3" id="KW-1015">Disulfide bond</keyword>
<feature type="region of interest" description="Disordered" evidence="4">
    <location>
        <begin position="26"/>
        <end position="194"/>
    </location>
</feature>
<feature type="compositionally biased region" description="Low complexity" evidence="4">
    <location>
        <begin position="68"/>
        <end position="102"/>
    </location>
</feature>
<dbReference type="PROSITE" id="PS51465">
    <property type="entry name" value="KAZAL_2"/>
    <property type="match status" value="1"/>
</dbReference>
<feature type="domain" description="Kazal-like" evidence="6">
    <location>
        <begin position="194"/>
        <end position="247"/>
    </location>
</feature>
<evidence type="ECO:0000256" key="2">
    <source>
        <dbReference type="ARBA" id="ARBA00022525"/>
    </source>
</evidence>
<name>A0A8S4R4P9_9NEOP</name>
<dbReference type="InterPro" id="IPR039932">
    <property type="entry name" value="Spink4-like"/>
</dbReference>
<feature type="compositionally biased region" description="Low complexity" evidence="4">
    <location>
        <begin position="110"/>
        <end position="182"/>
    </location>
</feature>
<evidence type="ECO:0000256" key="1">
    <source>
        <dbReference type="ARBA" id="ARBA00004613"/>
    </source>
</evidence>
<dbReference type="AlphaFoldDB" id="A0A8S4R4P9"/>
<dbReference type="InterPro" id="IPR002350">
    <property type="entry name" value="Kazal_dom"/>
</dbReference>
<accession>A0A8S4R4P9</accession>
<evidence type="ECO:0000313" key="8">
    <source>
        <dbReference type="Proteomes" id="UP000838756"/>
    </source>
</evidence>
<comment type="subcellular location">
    <subcellularLocation>
        <location evidence="1">Secreted</location>
    </subcellularLocation>
</comment>
<evidence type="ECO:0000256" key="4">
    <source>
        <dbReference type="SAM" id="MobiDB-lite"/>
    </source>
</evidence>
<dbReference type="OrthoDB" id="6513408at2759"/>
<dbReference type="Pfam" id="PF07648">
    <property type="entry name" value="Kazal_2"/>
    <property type="match status" value="1"/>
</dbReference>
<dbReference type="EMBL" id="CAKXAJ010024772">
    <property type="protein sequence ID" value="CAH2230078.1"/>
    <property type="molecule type" value="Genomic_DNA"/>
</dbReference>
<feature type="chain" id="PRO_5035757958" evidence="5">
    <location>
        <begin position="20"/>
        <end position="252"/>
    </location>
</feature>
<evidence type="ECO:0000256" key="5">
    <source>
        <dbReference type="SAM" id="SignalP"/>
    </source>
</evidence>
<keyword evidence="5" id="KW-0732">Signal</keyword>
<dbReference type="Proteomes" id="UP000838756">
    <property type="component" value="Unassembled WGS sequence"/>
</dbReference>
<feature type="compositionally biased region" description="Polar residues" evidence="4">
    <location>
        <begin position="52"/>
        <end position="64"/>
    </location>
</feature>
<keyword evidence="2" id="KW-0964">Secreted</keyword>
<evidence type="ECO:0000313" key="7">
    <source>
        <dbReference type="EMBL" id="CAH2230078.1"/>
    </source>
</evidence>
<evidence type="ECO:0000256" key="3">
    <source>
        <dbReference type="ARBA" id="ARBA00023157"/>
    </source>
</evidence>
<dbReference type="SUPFAM" id="SSF100895">
    <property type="entry name" value="Kazal-type serine protease inhibitors"/>
    <property type="match status" value="1"/>
</dbReference>
<dbReference type="PANTHER" id="PTHR21179:SF0">
    <property type="entry name" value="SERINE PROTEASE INHIBITOR KAZAL-TYPE 4"/>
    <property type="match status" value="1"/>
</dbReference>
<dbReference type="GO" id="GO:0005576">
    <property type="term" value="C:extracellular region"/>
    <property type="evidence" value="ECO:0007669"/>
    <property type="project" value="UniProtKB-SubCell"/>
</dbReference>
<sequence>MEKWCLFLVFAILSNVAFGLSYRNKRQEESGDTNSGEENLEDRYGNEFNRPNRPNWQWQGQFPGQDSFPGQGQRPFQGQGQVPFQGQGQRPFQGQGQRPFQGQGQGPFQGQGQNQFQGQGQNQFQGQGQNQFQGQGQNQFPGQGQNQFPGQGQNQFQGQGQNQFPGQGQGQNQSPGQGQGQQSTPSPNAATTQSSAAQACIRNCPVTSEYNPVCGSNGVTYDNPGRLGCAQACGVTVNLLRASRCPGTTQAN</sequence>
<dbReference type="SMART" id="SM00280">
    <property type="entry name" value="KAZAL"/>
    <property type="match status" value="1"/>
</dbReference>
<evidence type="ECO:0000259" key="6">
    <source>
        <dbReference type="PROSITE" id="PS51465"/>
    </source>
</evidence>
<reference evidence="7" key="1">
    <citation type="submission" date="2022-03" db="EMBL/GenBank/DDBJ databases">
        <authorList>
            <person name="Lindestad O."/>
        </authorList>
    </citation>
    <scope>NUCLEOTIDE SEQUENCE</scope>
</reference>